<dbReference type="CDD" id="cd00207">
    <property type="entry name" value="fer2"/>
    <property type="match status" value="1"/>
</dbReference>
<dbReference type="InterPro" id="IPR001041">
    <property type="entry name" value="2Fe-2S_ferredoxin-type"/>
</dbReference>
<dbReference type="InterPro" id="IPR051452">
    <property type="entry name" value="Diverse_Oxidoreductases"/>
</dbReference>
<dbReference type="EMBL" id="CP063362">
    <property type="protein sequence ID" value="QRG05949.1"/>
    <property type="molecule type" value="Genomic_DNA"/>
</dbReference>
<dbReference type="PROSITE" id="PS51085">
    <property type="entry name" value="2FE2S_FER_2"/>
    <property type="match status" value="1"/>
</dbReference>
<dbReference type="PANTHER" id="PTHR44379:SF8">
    <property type="entry name" value="XANTHINE DEHYDROGENASE IRON-SULFUR-BINDING SUBUNIT XDHC-RELATED"/>
    <property type="match status" value="1"/>
</dbReference>
<dbReference type="KEGG" id="xdi:EZH22_23470"/>
<dbReference type="Pfam" id="PF00111">
    <property type="entry name" value="Fer2"/>
    <property type="match status" value="1"/>
</dbReference>
<dbReference type="InterPro" id="IPR036010">
    <property type="entry name" value="2Fe-2S_ferredoxin-like_sf"/>
</dbReference>
<evidence type="ECO:0000256" key="2">
    <source>
        <dbReference type="ARBA" id="ARBA00022723"/>
    </source>
</evidence>
<dbReference type="InterPro" id="IPR012675">
    <property type="entry name" value="Beta-grasp_dom_sf"/>
</dbReference>
<evidence type="ECO:0000259" key="6">
    <source>
        <dbReference type="PROSITE" id="PS51085"/>
    </source>
</evidence>
<dbReference type="SUPFAM" id="SSF47741">
    <property type="entry name" value="CO dehydrogenase ISP C-domain like"/>
    <property type="match status" value="1"/>
</dbReference>
<dbReference type="GO" id="GO:0016491">
    <property type="term" value="F:oxidoreductase activity"/>
    <property type="evidence" value="ECO:0007669"/>
    <property type="project" value="UniProtKB-KW"/>
</dbReference>
<dbReference type="InterPro" id="IPR036884">
    <property type="entry name" value="2Fe-2S-bd_dom_sf"/>
</dbReference>
<feature type="domain" description="2Fe-2S ferredoxin-type" evidence="6">
    <location>
        <begin position="2"/>
        <end position="78"/>
    </location>
</feature>
<dbReference type="Gene3D" id="3.30.530.20">
    <property type="match status" value="1"/>
</dbReference>
<evidence type="ECO:0000313" key="7">
    <source>
        <dbReference type="EMBL" id="QRG05949.1"/>
    </source>
</evidence>
<evidence type="ECO:0000256" key="3">
    <source>
        <dbReference type="ARBA" id="ARBA00023002"/>
    </source>
</evidence>
<keyword evidence="5" id="KW-0411">Iron-sulfur</keyword>
<dbReference type="Gene3D" id="1.10.150.120">
    <property type="entry name" value="[2Fe-2S]-binding domain"/>
    <property type="match status" value="1"/>
</dbReference>
<dbReference type="FunFam" id="3.10.20.30:FF:000020">
    <property type="entry name" value="Xanthine dehydrogenase iron-sulfur subunit"/>
    <property type="match status" value="1"/>
</dbReference>
<dbReference type="GO" id="GO:0051537">
    <property type="term" value="F:2 iron, 2 sulfur cluster binding"/>
    <property type="evidence" value="ECO:0007669"/>
    <property type="project" value="UniProtKB-KW"/>
</dbReference>
<name>A0A974SI95_9HYPH</name>
<dbReference type="Gene3D" id="3.10.20.30">
    <property type="match status" value="1"/>
</dbReference>
<keyword evidence="2" id="KW-0479">Metal-binding</keyword>
<proteinExistence type="predicted"/>
<dbReference type="SUPFAM" id="SSF54292">
    <property type="entry name" value="2Fe-2S ferredoxin-like"/>
    <property type="match status" value="1"/>
</dbReference>
<dbReference type="Pfam" id="PF06240">
    <property type="entry name" value="COXG"/>
    <property type="match status" value="1"/>
</dbReference>
<dbReference type="InterPro" id="IPR006058">
    <property type="entry name" value="2Fe2S_fd_BS"/>
</dbReference>
<gene>
    <name evidence="7" type="ORF">EZH22_23470</name>
</gene>
<protein>
    <submittedName>
        <fullName evidence="7">SRPBCC family protein</fullName>
    </submittedName>
</protein>
<evidence type="ECO:0000256" key="1">
    <source>
        <dbReference type="ARBA" id="ARBA00022714"/>
    </source>
</evidence>
<evidence type="ECO:0000313" key="8">
    <source>
        <dbReference type="Proteomes" id="UP000596427"/>
    </source>
</evidence>
<accession>A0A974SI95</accession>
<dbReference type="RefSeq" id="WP_203192821.1">
    <property type="nucleotide sequence ID" value="NZ_CP063362.1"/>
</dbReference>
<organism evidence="7 8">
    <name type="scientific">Xanthobacter dioxanivorans</name>
    <dbReference type="NCBI Taxonomy" id="2528964"/>
    <lineage>
        <taxon>Bacteria</taxon>
        <taxon>Pseudomonadati</taxon>
        <taxon>Pseudomonadota</taxon>
        <taxon>Alphaproteobacteria</taxon>
        <taxon>Hyphomicrobiales</taxon>
        <taxon>Xanthobacteraceae</taxon>
        <taxon>Xanthobacter</taxon>
    </lineage>
</organism>
<dbReference type="InterPro" id="IPR002888">
    <property type="entry name" value="2Fe-2S-bd"/>
</dbReference>
<reference evidence="7 8" key="1">
    <citation type="submission" date="2020-10" db="EMBL/GenBank/DDBJ databases">
        <title>Degradation of 1,4-Dioxane by Xanthobacter sp. YN2, via a Novel Group-2 Soluble Di-Iron Monooxygenase.</title>
        <authorList>
            <person name="Ma F."/>
            <person name="Wang Y."/>
            <person name="Yang J."/>
            <person name="Guo H."/>
            <person name="Su D."/>
            <person name="Yu L."/>
        </authorList>
    </citation>
    <scope>NUCLEOTIDE SEQUENCE [LARGE SCALE GENOMIC DNA]</scope>
    <source>
        <strain evidence="7 8">YN2</strain>
    </source>
</reference>
<dbReference type="SUPFAM" id="SSF55961">
    <property type="entry name" value="Bet v1-like"/>
    <property type="match status" value="1"/>
</dbReference>
<dbReference type="InterPro" id="IPR023393">
    <property type="entry name" value="START-like_dom_sf"/>
</dbReference>
<sequence length="375" mass="38176">MNAITLTVNGERISALVEPRIHLADFLREQLSLTGTHLGCEQGVCGACTVLIDGRPQRSCIAAAAACDGADVRTIEGFDADPVMGELREAFSEHHALQCGFCTPGMLISSRDIVTRLGESSERTVREELSGNLCRCTGYVGIVNAVCAVSAGKAPAAACVPAPEVAVAEVARAAAPVKPPVAQPAPAAVSAVGPGGSEIRQSVHIDAAPEAVWAALKDMDLLALCLPGAQITSFDGERVEGRMVVTFGPIKASFGGEATVAFDDTAHTGLVTGSGKDGGSGSQARGEIAFALKPGADGGSDLDVALRYRITGPLAQFSRGALVQNLVGHLTGVFAGNLAAALGGRAPVAQPAGLSAFGLLAASLRGWLRRLFGGS</sequence>
<evidence type="ECO:0000256" key="4">
    <source>
        <dbReference type="ARBA" id="ARBA00023004"/>
    </source>
</evidence>
<dbReference type="PROSITE" id="PS00197">
    <property type="entry name" value="2FE2S_FER_1"/>
    <property type="match status" value="1"/>
</dbReference>
<dbReference type="Proteomes" id="UP000596427">
    <property type="component" value="Chromosome"/>
</dbReference>
<keyword evidence="8" id="KW-1185">Reference proteome</keyword>
<keyword evidence="3" id="KW-0560">Oxidoreductase</keyword>
<keyword evidence="4" id="KW-0408">Iron</keyword>
<dbReference type="InterPro" id="IPR010419">
    <property type="entry name" value="CO_DH_gsu"/>
</dbReference>
<dbReference type="GO" id="GO:0046872">
    <property type="term" value="F:metal ion binding"/>
    <property type="evidence" value="ECO:0007669"/>
    <property type="project" value="UniProtKB-KW"/>
</dbReference>
<dbReference type="Pfam" id="PF01799">
    <property type="entry name" value="Fer2_2"/>
    <property type="match status" value="1"/>
</dbReference>
<evidence type="ECO:0000256" key="5">
    <source>
        <dbReference type="ARBA" id="ARBA00023014"/>
    </source>
</evidence>
<keyword evidence="1" id="KW-0001">2Fe-2S</keyword>
<dbReference type="PANTHER" id="PTHR44379">
    <property type="entry name" value="OXIDOREDUCTASE WITH IRON-SULFUR SUBUNIT"/>
    <property type="match status" value="1"/>
</dbReference>
<dbReference type="AlphaFoldDB" id="A0A974SI95"/>